<evidence type="ECO:0000313" key="1">
    <source>
        <dbReference type="EMBL" id="KAK7316055.1"/>
    </source>
</evidence>
<evidence type="ECO:0000313" key="2">
    <source>
        <dbReference type="Proteomes" id="UP001367508"/>
    </source>
</evidence>
<dbReference type="EMBL" id="JAYMYQ010000008">
    <property type="protein sequence ID" value="KAK7316055.1"/>
    <property type="molecule type" value="Genomic_DNA"/>
</dbReference>
<name>A0AAN9PXE5_CANGL</name>
<accession>A0AAN9PXE5</accession>
<dbReference type="AlphaFoldDB" id="A0AAN9PXE5"/>
<keyword evidence="2" id="KW-1185">Reference proteome</keyword>
<protein>
    <submittedName>
        <fullName evidence="1">Uncharacterized protein</fullName>
    </submittedName>
</protein>
<proteinExistence type="predicted"/>
<gene>
    <name evidence="1" type="ORF">VNO77_34719</name>
</gene>
<reference evidence="1 2" key="1">
    <citation type="submission" date="2024-01" db="EMBL/GenBank/DDBJ databases">
        <title>The genomes of 5 underutilized Papilionoideae crops provide insights into root nodulation and disease resistanc.</title>
        <authorList>
            <person name="Jiang F."/>
        </authorList>
    </citation>
    <scope>NUCLEOTIDE SEQUENCE [LARGE SCALE GENOMIC DNA]</scope>
    <source>
        <strain evidence="1">LVBAO_FW01</strain>
        <tissue evidence="1">Leaves</tissue>
    </source>
</reference>
<organism evidence="1 2">
    <name type="scientific">Canavalia gladiata</name>
    <name type="common">Sword bean</name>
    <name type="synonym">Dolichos gladiatus</name>
    <dbReference type="NCBI Taxonomy" id="3824"/>
    <lineage>
        <taxon>Eukaryota</taxon>
        <taxon>Viridiplantae</taxon>
        <taxon>Streptophyta</taxon>
        <taxon>Embryophyta</taxon>
        <taxon>Tracheophyta</taxon>
        <taxon>Spermatophyta</taxon>
        <taxon>Magnoliopsida</taxon>
        <taxon>eudicotyledons</taxon>
        <taxon>Gunneridae</taxon>
        <taxon>Pentapetalae</taxon>
        <taxon>rosids</taxon>
        <taxon>fabids</taxon>
        <taxon>Fabales</taxon>
        <taxon>Fabaceae</taxon>
        <taxon>Papilionoideae</taxon>
        <taxon>50 kb inversion clade</taxon>
        <taxon>NPAAA clade</taxon>
        <taxon>indigoferoid/millettioid clade</taxon>
        <taxon>Phaseoleae</taxon>
        <taxon>Canavalia</taxon>
    </lineage>
</organism>
<sequence>MARTGQFLLWHRHICHQIAPQGHESYQQLLKLYVGVKIRLGHSLLSTFQTAPLAQPVVCMLFSKEDQYIRELLDSILSTRDHPLPRKCDPRFALIFIVLSAAPWLDFFVAELTKPRDLPLISLFGPSPCTCQWSTIGTSFSSQMRGTYPNVNSWPHACMHGYEPSSTHQLTISFKNKRHQSSLNKFLSLNLRAWACPSSPPYPSSARLFMETNDEACLLSSSNDMVGNRALRQSFQSLGNQKNPRFLRRLLILPIGTYAYSLLWSPILQSLF</sequence>
<dbReference type="Proteomes" id="UP001367508">
    <property type="component" value="Unassembled WGS sequence"/>
</dbReference>
<comment type="caution">
    <text evidence="1">The sequence shown here is derived from an EMBL/GenBank/DDBJ whole genome shotgun (WGS) entry which is preliminary data.</text>
</comment>